<protein>
    <submittedName>
        <fullName evidence="1">EF2563 family selenium-dependent molybdenum hydroxylase system protein</fullName>
    </submittedName>
</protein>
<accession>A0ABX2H5F3</accession>
<keyword evidence="2" id="KW-1185">Reference proteome</keyword>
<dbReference type="EMBL" id="JAAITS010000018">
    <property type="protein sequence ID" value="NSG85353.1"/>
    <property type="molecule type" value="Genomic_DNA"/>
</dbReference>
<evidence type="ECO:0000313" key="1">
    <source>
        <dbReference type="EMBL" id="NSG85353.1"/>
    </source>
</evidence>
<dbReference type="Proteomes" id="UP001644719">
    <property type="component" value="Unassembled WGS sequence"/>
</dbReference>
<name>A0ABX2H5F3_9FIRM</name>
<dbReference type="NCBIfam" id="TIGR03309">
    <property type="entry name" value="matur_yqeB"/>
    <property type="match status" value="1"/>
</dbReference>
<evidence type="ECO:0000313" key="2">
    <source>
        <dbReference type="Proteomes" id="UP001644719"/>
    </source>
</evidence>
<comment type="caution">
    <text evidence="1">The sequence shown here is derived from an EMBL/GenBank/DDBJ whole genome shotgun (WGS) entry which is preliminary data.</text>
</comment>
<organism evidence="1 2">
    <name type="scientific">Blautia faecis</name>
    <dbReference type="NCBI Taxonomy" id="871665"/>
    <lineage>
        <taxon>Bacteria</taxon>
        <taxon>Bacillati</taxon>
        <taxon>Bacillota</taxon>
        <taxon>Clostridia</taxon>
        <taxon>Lachnospirales</taxon>
        <taxon>Lachnospiraceae</taxon>
        <taxon>Blautia</taxon>
    </lineage>
</organism>
<dbReference type="InterPro" id="IPR017695">
    <property type="entry name" value="Se-dep_Mo_hydrolase_YqeB"/>
</dbReference>
<dbReference type="RefSeq" id="WP_173769661.1">
    <property type="nucleotide sequence ID" value="NZ_JAAITS010000018.1"/>
</dbReference>
<gene>
    <name evidence="1" type="ORF">G5B17_07890</name>
</gene>
<sequence>MSDKCIIVRGGGDLASGVIHRLHRCGYRVLILECEKPSAIRRKVAFCEAVYDGTAAVEGILCRRIDSLEECEQVWQAGEIPLMVDPAGDCMIELSAQGKVAALVDAILAKRNLGTSRNMAPLTIGLGPGFFAEEDVDYVVETMRGHDLARIITEGPAIPNTGVPGMVGGVSKERVIHSPGVGRIHNMAHIADIVEKGQILAYVGETPVEASITGVLRGIIKEGYNVPVGMKIADIDPRKEEKKNCFTISDKARCIAGSVVEILLSEGVLPNTL</sequence>
<proteinExistence type="predicted"/>
<reference evidence="1 2" key="1">
    <citation type="journal article" date="2020" name="Cell Host Microbe">
        <title>Functional and Genomic Variation between Human-Derived Isolates of Lachnospiraceae Reveals Inter- and Intra-Species Diversity.</title>
        <authorList>
            <person name="Sorbara M.T."/>
            <person name="Littmann E.R."/>
            <person name="Fontana E."/>
            <person name="Moody T.U."/>
            <person name="Kohout C.E."/>
            <person name="Gjonbalaj M."/>
            <person name="Eaton V."/>
            <person name="Seok R."/>
            <person name="Leiner I.M."/>
            <person name="Pamer E.G."/>
        </authorList>
    </citation>
    <scope>NUCLEOTIDE SEQUENCE [LARGE SCALE GENOMIC DNA]</scope>
    <source>
        <strain evidence="1 2">MSK.17.74</strain>
    </source>
</reference>